<evidence type="ECO:0000256" key="4">
    <source>
        <dbReference type="ARBA" id="ARBA00022741"/>
    </source>
</evidence>
<evidence type="ECO:0000256" key="5">
    <source>
        <dbReference type="ARBA" id="ARBA00022840"/>
    </source>
</evidence>
<proteinExistence type="inferred from homology"/>
<dbReference type="EC" id="2.7.4.23" evidence="6"/>
<dbReference type="RefSeq" id="WP_071112346.1">
    <property type="nucleotide sequence ID" value="NZ_MKCT01000013.1"/>
</dbReference>
<dbReference type="SMART" id="SM00072">
    <property type="entry name" value="GuKc"/>
    <property type="match status" value="1"/>
</dbReference>
<comment type="similarity">
    <text evidence="6">Belongs to the ribose 1,5-bisphosphokinase family.</text>
</comment>
<keyword evidence="9" id="KW-1185">Reference proteome</keyword>
<feature type="domain" description="Guanylate kinase-like" evidence="7">
    <location>
        <begin position="6"/>
        <end position="181"/>
    </location>
</feature>
<accession>A0ABX3CF47</accession>
<dbReference type="InterPro" id="IPR008145">
    <property type="entry name" value="GK/Ca_channel_bsu"/>
</dbReference>
<dbReference type="Gene3D" id="3.40.50.300">
    <property type="entry name" value="P-loop containing nucleotide triphosphate hydrolases"/>
    <property type="match status" value="1"/>
</dbReference>
<organism evidence="8 9">
    <name type="scientific">Chromobacterium sphagni</name>
    <dbReference type="NCBI Taxonomy" id="1903179"/>
    <lineage>
        <taxon>Bacteria</taxon>
        <taxon>Pseudomonadati</taxon>
        <taxon>Pseudomonadota</taxon>
        <taxon>Betaproteobacteria</taxon>
        <taxon>Neisseriales</taxon>
        <taxon>Chromobacteriaceae</taxon>
        <taxon>Chromobacterium</taxon>
    </lineage>
</organism>
<evidence type="ECO:0000313" key="8">
    <source>
        <dbReference type="EMBL" id="OHX20712.1"/>
    </source>
</evidence>
<keyword evidence="3 6" id="KW-0808">Transferase</keyword>
<dbReference type="SUPFAM" id="SSF52540">
    <property type="entry name" value="P-loop containing nucleoside triphosphate hydrolases"/>
    <property type="match status" value="1"/>
</dbReference>
<dbReference type="HAMAP" id="MF_00836">
    <property type="entry name" value="PhnN"/>
    <property type="match status" value="1"/>
</dbReference>
<dbReference type="EMBL" id="MKCT01000013">
    <property type="protein sequence ID" value="OHX20712.1"/>
    <property type="molecule type" value="Genomic_DNA"/>
</dbReference>
<keyword evidence="4 6" id="KW-0547">Nucleotide-binding</keyword>
<evidence type="ECO:0000256" key="3">
    <source>
        <dbReference type="ARBA" id="ARBA00022679"/>
    </source>
</evidence>
<dbReference type="InterPro" id="IPR008144">
    <property type="entry name" value="Guanylate_kin-like_dom"/>
</dbReference>
<dbReference type="InterPro" id="IPR012699">
    <property type="entry name" value="PhnN"/>
</dbReference>
<dbReference type="InterPro" id="IPR027417">
    <property type="entry name" value="P-loop_NTPase"/>
</dbReference>
<evidence type="ECO:0000256" key="6">
    <source>
        <dbReference type="HAMAP-Rule" id="MF_00836"/>
    </source>
</evidence>
<evidence type="ECO:0000259" key="7">
    <source>
        <dbReference type="PROSITE" id="PS50052"/>
    </source>
</evidence>
<gene>
    <name evidence="6" type="primary">phnN</name>
    <name evidence="8" type="ORF">BI344_14430</name>
</gene>
<evidence type="ECO:0000256" key="1">
    <source>
        <dbReference type="ARBA" id="ARBA00000373"/>
    </source>
</evidence>
<feature type="binding site" evidence="6">
    <location>
        <begin position="13"/>
        <end position="20"/>
    </location>
    <ligand>
        <name>ATP</name>
        <dbReference type="ChEBI" id="CHEBI:30616"/>
    </ligand>
</feature>
<dbReference type="Proteomes" id="UP000180280">
    <property type="component" value="Unassembled WGS sequence"/>
</dbReference>
<comment type="catalytic activity">
    <reaction evidence="1 6">
        <text>alpha-D-ribose 1,5-bisphosphate + ATP = 5-phospho-alpha-D-ribose 1-diphosphate + ADP</text>
        <dbReference type="Rhea" id="RHEA:20109"/>
        <dbReference type="ChEBI" id="CHEBI:30616"/>
        <dbReference type="ChEBI" id="CHEBI:58017"/>
        <dbReference type="ChEBI" id="CHEBI:68688"/>
        <dbReference type="ChEBI" id="CHEBI:456216"/>
        <dbReference type="EC" id="2.7.4.23"/>
    </reaction>
</comment>
<dbReference type="PROSITE" id="PS50052">
    <property type="entry name" value="GUANYLATE_KINASE_2"/>
    <property type="match status" value="1"/>
</dbReference>
<sequence>MAAEAGTLWYVIGPSGAGKDSLLAYVRQRLPADGRLMFAHRYITRPADAGGENHVALSLEEFDQRERAGCFALAWRRNGLAYGLGVEAALWLRQGLDVVVNGSRSSLPLAAQRFPSLRPLWITASPAVLASRLAARGREPAEAIARRLEEARAFTPPEGCAVLVNDGGLAEAGERLLDLLDLLGLRASER</sequence>
<comment type="pathway">
    <text evidence="2 6">Metabolic intermediate biosynthesis; 5-phospho-alpha-D-ribose 1-diphosphate biosynthesis; 5-phospho-alpha-D-ribose 1-diphosphate from D-ribose 5-phosphate (route II): step 3/3.</text>
</comment>
<evidence type="ECO:0000256" key="2">
    <source>
        <dbReference type="ARBA" id="ARBA00005069"/>
    </source>
</evidence>
<protein>
    <recommendedName>
        <fullName evidence="6">Ribose 1,5-bisphosphate phosphokinase PhnN</fullName>
        <ecNumber evidence="6">2.7.4.23</ecNumber>
    </recommendedName>
    <alternativeName>
        <fullName evidence="6">Ribose 1,5-bisphosphokinase</fullName>
    </alternativeName>
</protein>
<dbReference type="NCBIfam" id="TIGR02322">
    <property type="entry name" value="phosphon_PhnN"/>
    <property type="match status" value="1"/>
</dbReference>
<reference evidence="8 9" key="1">
    <citation type="submission" date="2016-09" db="EMBL/GenBank/DDBJ databases">
        <title>Chromobacterium muskegensis sp. nov., an insecticidal bacterium isolated from Sphagnum bogs.</title>
        <authorList>
            <person name="Sparks M.E."/>
            <person name="Blackburn M.B."/>
            <person name="Gundersen-Rindal D.E."/>
            <person name="Mitchell A."/>
            <person name="Farrar R."/>
            <person name="Kuhar D."/>
        </authorList>
    </citation>
    <scope>NUCLEOTIDE SEQUENCE [LARGE SCALE GENOMIC DNA]</scope>
    <source>
        <strain evidence="8 9">14B-1</strain>
    </source>
</reference>
<keyword evidence="5 6" id="KW-0067">ATP-binding</keyword>
<evidence type="ECO:0000313" key="9">
    <source>
        <dbReference type="Proteomes" id="UP000180280"/>
    </source>
</evidence>
<comment type="function">
    <text evidence="6">Catalyzes the phosphorylation of ribose 1,5-bisphosphate to 5-phospho-D-ribosyl alpha-1-diphosphate (PRPP).</text>
</comment>
<dbReference type="NCBIfam" id="NF007485">
    <property type="entry name" value="PRK10078.1"/>
    <property type="match status" value="1"/>
</dbReference>
<comment type="caution">
    <text evidence="8">The sequence shown here is derived from an EMBL/GenBank/DDBJ whole genome shotgun (WGS) entry which is preliminary data.</text>
</comment>
<name>A0ABX3CF47_9NEIS</name>